<evidence type="ECO:0000313" key="10">
    <source>
        <dbReference type="RefSeq" id="XP_011314346.1"/>
    </source>
</evidence>
<reference evidence="10" key="1">
    <citation type="submission" date="2025-08" db="UniProtKB">
        <authorList>
            <consortium name="RefSeq"/>
        </authorList>
    </citation>
    <scope>IDENTIFICATION</scope>
    <source>
        <strain evidence="10">USDA-PBARC FA_bdor</strain>
        <tissue evidence="10">Whole organism</tissue>
    </source>
</reference>
<evidence type="ECO:0000256" key="7">
    <source>
        <dbReference type="SAM" id="Phobius"/>
    </source>
</evidence>
<feature type="region of interest" description="Disordered" evidence="6">
    <location>
        <begin position="550"/>
        <end position="574"/>
    </location>
</feature>
<comment type="subcellular location">
    <subcellularLocation>
        <location evidence="1">Membrane</location>
        <topology evidence="1">Multi-pass membrane protein</topology>
    </subcellularLocation>
</comment>
<evidence type="ECO:0000256" key="1">
    <source>
        <dbReference type="ARBA" id="ARBA00004141"/>
    </source>
</evidence>
<sequence length="1011" mass="115951">MEERMKQQQIFEKLKVHKEVLGSVKYQPWTLRKKMKLVRQAKSYIRQHEGALQVRLAQSRNTRDILTQVSIFINKKWQYFRREIVNLQKWMVPWELRIKEIESHFGSAVASYFIFLRWLFWINFVISLILTIFVAVPEILTADHSLAGDRKMMPPEVKAKATHLLTLWEFEGIIKYSPFFYGWYTNRNPEDVGYRMPLAYFVANLVIYTYSFVAILRKMAENSRMSKLSEKEDECAFSWKLFTGWDFMIGNTETAHNRVASTIVGFKESLLEEAEKEKQLGHWKITTVRILVNLAVLFLLVLSAYAVVEVVARSMQPDASSSWWRQNEITIVMSLISFIFPIFFEVLGFAENYHPRKQLRVQLARIMLLNLLNLYSLIIALFDKISHMEVDLDALKPKAEVSPGAMLWDSSRCREVESPCRKSTTGLPFTLSPRKSTKSRILTTSLAAMSLIITPNSTENSVYPANLFEPRLPDSYGETLTNVDGSMDYESFMSLTENTTIPGGAENSSFNPSFDDQVKWPTYPLGEDPQNPQDNYDDYDLNVNGDVISSFTEGTADSTTTGRELTAEETTPYPEEELNGKNCVYTVCDVCETPESTQEDRGNTPVSLSAILKLNITTKRKLRKLCWETMFGQELAKLTMMDLFLTIIATLGVDFLRALFVRYTHTWWCWDLEKRFPQYGDFKIAENILHLVNNQGMVWMGMFFSPGLTALNLVKLGILMYLRSWAVMTCNVPHEVVFKASRSNNFYLALLLTMLFLCVLPVGYAIVWVRPSWHCGPFSGYHRIYYLATQSLRDVLPRKVHKALDYIASPGIVIPLIVLMALIIYYMVSLTGSLREANNDLKIQLRYERTEERRKMFKIAEKRRQGQDTAFAKWKKILPPTGLGKIASTDGPKISTGIGNILQEKRKRAIERIRTLTSEGDEATDAEPSSLPVDPSFPKEVPDQREITENWDSTKLGTNIPRIHIDEIELNAALSETTDNAQHTPSMGNGVNEDESHEEKNEKNESKPNDP</sequence>
<feature type="transmembrane region" description="Helical" evidence="7">
    <location>
        <begin position="696"/>
        <end position="714"/>
    </location>
</feature>
<gene>
    <name evidence="10" type="primary">LOC105273547</name>
</gene>
<evidence type="ECO:0000256" key="3">
    <source>
        <dbReference type="ARBA" id="ARBA00022692"/>
    </source>
</evidence>
<evidence type="ECO:0000313" key="9">
    <source>
        <dbReference type="Proteomes" id="UP000694866"/>
    </source>
</evidence>
<dbReference type="GO" id="GO:0008381">
    <property type="term" value="F:mechanosensitive monoatomic ion channel activity"/>
    <property type="evidence" value="ECO:0007669"/>
    <property type="project" value="TreeGrafter"/>
</dbReference>
<dbReference type="AlphaFoldDB" id="A0A9R1TSS6"/>
<keyword evidence="3 7" id="KW-0812">Transmembrane</keyword>
<proteinExistence type="inferred from homology"/>
<dbReference type="RefSeq" id="XP_011314346.1">
    <property type="nucleotide sequence ID" value="XM_011316044.1"/>
</dbReference>
<feature type="region of interest" description="Disordered" evidence="6">
    <location>
        <begin position="916"/>
        <end position="942"/>
    </location>
</feature>
<organism evidence="9 10">
    <name type="scientific">Fopius arisanus</name>
    <dbReference type="NCBI Taxonomy" id="64838"/>
    <lineage>
        <taxon>Eukaryota</taxon>
        <taxon>Metazoa</taxon>
        <taxon>Ecdysozoa</taxon>
        <taxon>Arthropoda</taxon>
        <taxon>Hexapoda</taxon>
        <taxon>Insecta</taxon>
        <taxon>Pterygota</taxon>
        <taxon>Neoptera</taxon>
        <taxon>Endopterygota</taxon>
        <taxon>Hymenoptera</taxon>
        <taxon>Apocrita</taxon>
        <taxon>Ichneumonoidea</taxon>
        <taxon>Braconidae</taxon>
        <taxon>Opiinae</taxon>
        <taxon>Fopius</taxon>
    </lineage>
</organism>
<feature type="transmembrane region" description="Helical" evidence="7">
    <location>
        <begin position="328"/>
        <end position="350"/>
    </location>
</feature>
<keyword evidence="4 7" id="KW-1133">Transmembrane helix</keyword>
<dbReference type="InterPro" id="IPR012496">
    <property type="entry name" value="TMC_dom"/>
</dbReference>
<dbReference type="KEGG" id="fas:105273547"/>
<feature type="region of interest" description="Disordered" evidence="6">
    <location>
        <begin position="974"/>
        <end position="1011"/>
    </location>
</feature>
<feature type="domain" description="TMC" evidence="8">
    <location>
        <begin position="626"/>
        <end position="741"/>
    </location>
</feature>
<protein>
    <submittedName>
        <fullName evidence="10">Transmembrane channel-like protein 3</fullName>
    </submittedName>
</protein>
<feature type="compositionally biased region" description="Polar residues" evidence="6">
    <location>
        <begin position="974"/>
        <end position="989"/>
    </location>
</feature>
<accession>A0A9R1TSS6</accession>
<feature type="transmembrane region" description="Helical" evidence="7">
    <location>
        <begin position="746"/>
        <end position="769"/>
    </location>
</feature>
<keyword evidence="9" id="KW-1185">Reference proteome</keyword>
<dbReference type="PANTHER" id="PTHR23302">
    <property type="entry name" value="TRANSMEMBRANE CHANNEL-RELATED"/>
    <property type="match status" value="1"/>
</dbReference>
<feature type="transmembrane region" description="Helical" evidence="7">
    <location>
        <begin position="288"/>
        <end position="308"/>
    </location>
</feature>
<evidence type="ECO:0000256" key="6">
    <source>
        <dbReference type="SAM" id="MobiDB-lite"/>
    </source>
</evidence>
<evidence type="ECO:0000256" key="2">
    <source>
        <dbReference type="ARBA" id="ARBA00006510"/>
    </source>
</evidence>
<dbReference type="GO" id="GO:0005886">
    <property type="term" value="C:plasma membrane"/>
    <property type="evidence" value="ECO:0007669"/>
    <property type="project" value="InterPro"/>
</dbReference>
<dbReference type="Proteomes" id="UP000694866">
    <property type="component" value="Unplaced"/>
</dbReference>
<evidence type="ECO:0000256" key="5">
    <source>
        <dbReference type="ARBA" id="ARBA00023136"/>
    </source>
</evidence>
<dbReference type="InterPro" id="IPR038900">
    <property type="entry name" value="TMC"/>
</dbReference>
<feature type="transmembrane region" description="Helical" evidence="7">
    <location>
        <begin position="806"/>
        <end position="828"/>
    </location>
</feature>
<dbReference type="PANTHER" id="PTHR23302:SF40">
    <property type="entry name" value="TRANSMEMBRANE CHANNEL-LIKE PROTEIN"/>
    <property type="match status" value="1"/>
</dbReference>
<feature type="compositionally biased region" description="Polar residues" evidence="6">
    <location>
        <begin position="550"/>
        <end position="563"/>
    </location>
</feature>
<feature type="transmembrane region" description="Helical" evidence="7">
    <location>
        <begin position="198"/>
        <end position="216"/>
    </location>
</feature>
<feature type="transmembrane region" description="Helical" evidence="7">
    <location>
        <begin position="118"/>
        <end position="136"/>
    </location>
</feature>
<evidence type="ECO:0000259" key="8">
    <source>
        <dbReference type="Pfam" id="PF07810"/>
    </source>
</evidence>
<dbReference type="Pfam" id="PF07810">
    <property type="entry name" value="TMC"/>
    <property type="match status" value="1"/>
</dbReference>
<evidence type="ECO:0000256" key="4">
    <source>
        <dbReference type="ARBA" id="ARBA00022989"/>
    </source>
</evidence>
<comment type="similarity">
    <text evidence="2">Belongs to the TMC family.</text>
</comment>
<feature type="compositionally biased region" description="Basic and acidic residues" evidence="6">
    <location>
        <begin position="997"/>
        <end position="1011"/>
    </location>
</feature>
<feature type="transmembrane region" description="Helical" evidence="7">
    <location>
        <begin position="362"/>
        <end position="382"/>
    </location>
</feature>
<keyword evidence="5 7" id="KW-0472">Membrane</keyword>
<dbReference type="OrthoDB" id="5831905at2759"/>
<name>A0A9R1TSS6_9HYME</name>
<dbReference type="GeneID" id="105273547"/>